<dbReference type="Gene3D" id="2.120.10.30">
    <property type="entry name" value="TolB, C-terminal domain"/>
    <property type="match status" value="1"/>
</dbReference>
<accession>A0A382H870</accession>
<name>A0A382H870_9ZZZZ</name>
<reference evidence="4" key="1">
    <citation type="submission" date="2018-05" db="EMBL/GenBank/DDBJ databases">
        <authorList>
            <person name="Lanie J.A."/>
            <person name="Ng W.-L."/>
            <person name="Kazmierczak K.M."/>
            <person name="Andrzejewski T.M."/>
            <person name="Davidsen T.M."/>
            <person name="Wayne K.J."/>
            <person name="Tettelin H."/>
            <person name="Glass J.I."/>
            <person name="Rusch D."/>
            <person name="Podicherti R."/>
            <person name="Tsui H.-C.T."/>
            <person name="Winkler M.E."/>
        </authorList>
    </citation>
    <scope>NUCLEOTIDE SEQUENCE</scope>
</reference>
<dbReference type="SUPFAM" id="SSF82171">
    <property type="entry name" value="DPP6 N-terminal domain-like"/>
    <property type="match status" value="1"/>
</dbReference>
<gene>
    <name evidence="4" type="ORF">METZ01_LOCUS236179</name>
</gene>
<evidence type="ECO:0000256" key="2">
    <source>
        <dbReference type="SAM" id="Phobius"/>
    </source>
</evidence>
<comment type="similarity">
    <text evidence="1">Belongs to the TolB family.</text>
</comment>
<dbReference type="PANTHER" id="PTHR36842">
    <property type="entry name" value="PROTEIN TOLB HOMOLOG"/>
    <property type="match status" value="1"/>
</dbReference>
<dbReference type="AlphaFoldDB" id="A0A382H870"/>
<dbReference type="PANTHER" id="PTHR36842:SF1">
    <property type="entry name" value="PROTEIN TOLB"/>
    <property type="match status" value="1"/>
</dbReference>
<sequence length="471" mass="54886">MLSTEATATFYLQINNLKKQLQLLTYLFYSLIFCFGISVASAQYFGKNKVTNRKFDWMIHRTEHFDIYYYVENSRLVPIMADISEEAYEKHSEDFGHQIKSRTPLILYQSHTDFRDTNIILQELTEGVGGFAEIFKRRVVIPFTGSLEAFREVIYHELVHIFQYDIIYQKPVARIYSGEFMHSAPIWFIEGSADYLANDIDAMGEMVLRDGCLDNNILPLTRLKDFRALGSQVYLGYKIGQSAVGYLVDTYGREKIGEIMYELRQSRTKNLDKAFKNTLNVTVEEFDKSWQNWLRKRYWSMMANKDFPETVAENLTEDSRYSHSVKPIWSPSGDIVAYITGNEGFGEIILVSAKTGKRLFRVSKRFFHDEYEDILTNGNGLAWSPDGDRIAFLARYHKSVYLLEIDILAEEIRTRIKLKYDSAHSPTYHPDGERIVFAALENNQTDLFMINLVDRKIERITDDPFDDNYPM</sequence>
<keyword evidence="2" id="KW-0472">Membrane</keyword>
<dbReference type="EMBL" id="UINC01059663">
    <property type="protein sequence ID" value="SVB83325.1"/>
    <property type="molecule type" value="Genomic_DNA"/>
</dbReference>
<dbReference type="InterPro" id="IPR011042">
    <property type="entry name" value="6-blade_b-propeller_TolB-like"/>
</dbReference>
<organism evidence="4">
    <name type="scientific">marine metagenome</name>
    <dbReference type="NCBI Taxonomy" id="408172"/>
    <lineage>
        <taxon>unclassified sequences</taxon>
        <taxon>metagenomes</taxon>
        <taxon>ecological metagenomes</taxon>
    </lineage>
</organism>
<evidence type="ECO:0000313" key="4">
    <source>
        <dbReference type="EMBL" id="SVB83325.1"/>
    </source>
</evidence>
<proteinExistence type="inferred from homology"/>
<feature type="transmembrane region" description="Helical" evidence="2">
    <location>
        <begin position="26"/>
        <end position="45"/>
    </location>
</feature>
<dbReference type="Pfam" id="PF13485">
    <property type="entry name" value="Peptidase_MA_2"/>
    <property type="match status" value="1"/>
</dbReference>
<feature type="non-terminal residue" evidence="4">
    <location>
        <position position="471"/>
    </location>
</feature>
<dbReference type="InterPro" id="IPR039568">
    <property type="entry name" value="Peptidase_MA-like_dom"/>
</dbReference>
<keyword evidence="2" id="KW-1133">Transmembrane helix</keyword>
<feature type="domain" description="Peptidase MA-like" evidence="3">
    <location>
        <begin position="86"/>
        <end position="295"/>
    </location>
</feature>
<dbReference type="Pfam" id="PF07676">
    <property type="entry name" value="PD40"/>
    <property type="match status" value="2"/>
</dbReference>
<keyword evidence="2" id="KW-0812">Transmembrane</keyword>
<dbReference type="InterPro" id="IPR011659">
    <property type="entry name" value="WD40"/>
</dbReference>
<evidence type="ECO:0000259" key="3">
    <source>
        <dbReference type="Pfam" id="PF13485"/>
    </source>
</evidence>
<protein>
    <recommendedName>
        <fullName evidence="3">Peptidase MA-like domain-containing protein</fullName>
    </recommendedName>
</protein>
<evidence type="ECO:0000256" key="1">
    <source>
        <dbReference type="ARBA" id="ARBA00009820"/>
    </source>
</evidence>